<dbReference type="FunFam" id="3.40.50.2300:FF:000018">
    <property type="entry name" value="DNA-binding transcriptional regulator NtrC"/>
    <property type="match status" value="1"/>
</dbReference>
<dbReference type="SUPFAM" id="SSF46894">
    <property type="entry name" value="C-terminal effector domain of the bipartite response regulators"/>
    <property type="match status" value="1"/>
</dbReference>
<dbReference type="Pfam" id="PF00072">
    <property type="entry name" value="Response_reg"/>
    <property type="match status" value="1"/>
</dbReference>
<dbReference type="PROSITE" id="PS00622">
    <property type="entry name" value="HTH_LUXR_1"/>
    <property type="match status" value="1"/>
</dbReference>
<organism evidence="9">
    <name type="scientific">Ectopseudomonas oleovorans</name>
    <name type="common">Pseudomonas oleovorans</name>
    <dbReference type="NCBI Taxonomy" id="301"/>
    <lineage>
        <taxon>Bacteria</taxon>
        <taxon>Pseudomonadati</taxon>
        <taxon>Pseudomonadota</taxon>
        <taxon>Gammaproteobacteria</taxon>
        <taxon>Pseudomonadales</taxon>
        <taxon>Pseudomonadaceae</taxon>
        <taxon>Ectopseudomonas</taxon>
    </lineage>
</organism>
<dbReference type="CDD" id="cd17537">
    <property type="entry name" value="REC_FixJ"/>
    <property type="match status" value="1"/>
</dbReference>
<dbReference type="PANTHER" id="PTHR44688:SF16">
    <property type="entry name" value="DNA-BINDING TRANSCRIPTIONAL ACTIVATOR DEVR_DOSR"/>
    <property type="match status" value="1"/>
</dbReference>
<evidence type="ECO:0000256" key="2">
    <source>
        <dbReference type="ARBA" id="ARBA00023012"/>
    </source>
</evidence>
<keyword evidence="1 6" id="KW-0597">Phosphoprotein</keyword>
<evidence type="ECO:0000259" key="8">
    <source>
        <dbReference type="PROSITE" id="PS50110"/>
    </source>
</evidence>
<keyword evidence="3" id="KW-0805">Transcription regulation</keyword>
<protein>
    <submittedName>
        <fullName evidence="9">TmoT</fullName>
    </submittedName>
</protein>
<evidence type="ECO:0000256" key="6">
    <source>
        <dbReference type="PROSITE-ProRule" id="PRU00169"/>
    </source>
</evidence>
<dbReference type="SMART" id="SM00448">
    <property type="entry name" value="REC"/>
    <property type="match status" value="1"/>
</dbReference>
<feature type="domain" description="HTH luxR-type" evidence="7">
    <location>
        <begin position="137"/>
        <end position="202"/>
    </location>
</feature>
<evidence type="ECO:0000256" key="5">
    <source>
        <dbReference type="ARBA" id="ARBA00023163"/>
    </source>
</evidence>
<keyword evidence="2" id="KW-0902">Two-component regulatory system</keyword>
<evidence type="ECO:0000256" key="3">
    <source>
        <dbReference type="ARBA" id="ARBA00023015"/>
    </source>
</evidence>
<name>A0A4P8YUG5_ECTOL</name>
<proteinExistence type="predicted"/>
<feature type="domain" description="Response regulatory" evidence="8">
    <location>
        <begin position="7"/>
        <end position="121"/>
    </location>
</feature>
<dbReference type="GO" id="GO:0006355">
    <property type="term" value="P:regulation of DNA-templated transcription"/>
    <property type="evidence" value="ECO:0007669"/>
    <property type="project" value="InterPro"/>
</dbReference>
<dbReference type="GO" id="GO:0003677">
    <property type="term" value="F:DNA binding"/>
    <property type="evidence" value="ECO:0007669"/>
    <property type="project" value="UniProtKB-KW"/>
</dbReference>
<dbReference type="PROSITE" id="PS50043">
    <property type="entry name" value="HTH_LUXR_2"/>
    <property type="match status" value="1"/>
</dbReference>
<evidence type="ECO:0000313" key="9">
    <source>
        <dbReference type="EMBL" id="QCT24449.1"/>
    </source>
</evidence>
<dbReference type="PROSITE" id="PS50110">
    <property type="entry name" value="RESPONSE_REGULATORY"/>
    <property type="match status" value="1"/>
</dbReference>
<dbReference type="InterPro" id="IPR000792">
    <property type="entry name" value="Tscrpt_reg_LuxR_C"/>
</dbReference>
<sequence>MKPTDPIVFVVDDDLSVREALSSLIRSVGLRVETFASAQDFLRHQRPDATACLVLDVRMPGLSGLDLQRELAHAGERIPIIFITGHGDIPMSVRAMKAGAVEFLPKPFRDEDLLDAIREALERDQVARQQRAELAEIQDKYDTLTSREREVIVLIVKGMLNKQVAAELGITEITIKVHRRRILQKMKAKSLPALVRMVEKLRLTDLADKSTHT</sequence>
<dbReference type="InterPro" id="IPR016032">
    <property type="entry name" value="Sig_transdc_resp-reg_C-effctor"/>
</dbReference>
<dbReference type="InterPro" id="IPR001789">
    <property type="entry name" value="Sig_transdc_resp-reg_receiver"/>
</dbReference>
<dbReference type="InterPro" id="IPR036388">
    <property type="entry name" value="WH-like_DNA-bd_sf"/>
</dbReference>
<evidence type="ECO:0000259" key="7">
    <source>
        <dbReference type="PROSITE" id="PS50043"/>
    </source>
</evidence>
<dbReference type="CDD" id="cd06170">
    <property type="entry name" value="LuxR_C_like"/>
    <property type="match status" value="1"/>
</dbReference>
<evidence type="ECO:0000256" key="1">
    <source>
        <dbReference type="ARBA" id="ARBA00022553"/>
    </source>
</evidence>
<dbReference type="SUPFAM" id="SSF52172">
    <property type="entry name" value="CheY-like"/>
    <property type="match status" value="1"/>
</dbReference>
<dbReference type="SMART" id="SM00421">
    <property type="entry name" value="HTH_LUXR"/>
    <property type="match status" value="1"/>
</dbReference>
<dbReference type="InterPro" id="IPR011006">
    <property type="entry name" value="CheY-like_superfamily"/>
</dbReference>
<dbReference type="PANTHER" id="PTHR44688">
    <property type="entry name" value="DNA-BINDING TRANSCRIPTIONAL ACTIVATOR DEVR_DOSR"/>
    <property type="match status" value="1"/>
</dbReference>
<dbReference type="Gene3D" id="1.10.10.10">
    <property type="entry name" value="Winged helix-like DNA-binding domain superfamily/Winged helix DNA-binding domain"/>
    <property type="match status" value="1"/>
</dbReference>
<keyword evidence="5" id="KW-0804">Transcription</keyword>
<gene>
    <name evidence="9" type="primary">tmoT</name>
</gene>
<dbReference type="PRINTS" id="PR00038">
    <property type="entry name" value="HTHLUXR"/>
</dbReference>
<dbReference type="EMBL" id="MK134568">
    <property type="protein sequence ID" value="QCT24449.1"/>
    <property type="molecule type" value="Genomic_DNA"/>
</dbReference>
<dbReference type="AlphaFoldDB" id="A0A4P8YUG5"/>
<feature type="modified residue" description="4-aspartylphosphate" evidence="6">
    <location>
        <position position="56"/>
    </location>
</feature>
<keyword evidence="4" id="KW-0238">DNA-binding</keyword>
<reference evidence="9" key="1">
    <citation type="submission" date="2018-11" db="EMBL/GenBank/DDBJ databases">
        <authorList>
            <person name="Viggor S."/>
            <person name="Ilmjarv T."/>
            <person name="Santos P."/>
            <person name="Joesaar M."/>
        </authorList>
    </citation>
    <scope>NUCLEOTIDE SEQUENCE</scope>
    <source>
        <strain evidence="9">ICTN13</strain>
    </source>
</reference>
<accession>A0A4P8YUG5</accession>
<dbReference type="Pfam" id="PF00196">
    <property type="entry name" value="GerE"/>
    <property type="match status" value="1"/>
</dbReference>
<dbReference type="Gene3D" id="3.40.50.2300">
    <property type="match status" value="1"/>
</dbReference>
<evidence type="ECO:0000256" key="4">
    <source>
        <dbReference type="ARBA" id="ARBA00023125"/>
    </source>
</evidence>
<dbReference type="GO" id="GO:0000160">
    <property type="term" value="P:phosphorelay signal transduction system"/>
    <property type="evidence" value="ECO:0007669"/>
    <property type="project" value="UniProtKB-KW"/>
</dbReference>